<protein>
    <recommendedName>
        <fullName evidence="4">HMG box domain-containing protein</fullName>
    </recommendedName>
</protein>
<dbReference type="SUPFAM" id="SSF47095">
    <property type="entry name" value="HMG-box"/>
    <property type="match status" value="2"/>
</dbReference>
<feature type="compositionally biased region" description="Basic and acidic residues" evidence="3">
    <location>
        <begin position="125"/>
        <end position="138"/>
    </location>
</feature>
<dbReference type="EMBL" id="JAACFV010000012">
    <property type="protein sequence ID" value="KAF7512448.1"/>
    <property type="molecule type" value="Genomic_DNA"/>
</dbReference>
<feature type="compositionally biased region" description="Low complexity" evidence="3">
    <location>
        <begin position="81"/>
        <end position="93"/>
    </location>
</feature>
<dbReference type="Gene3D" id="1.10.30.10">
    <property type="entry name" value="High mobility group box domain"/>
    <property type="match status" value="2"/>
</dbReference>
<reference evidence="5" key="1">
    <citation type="submission" date="2020-02" db="EMBL/GenBank/DDBJ databases">
        <authorList>
            <person name="Palmer J.M."/>
        </authorList>
    </citation>
    <scope>NUCLEOTIDE SEQUENCE</scope>
    <source>
        <strain evidence="5">EPUS1.4</strain>
        <tissue evidence="5">Thallus</tissue>
    </source>
</reference>
<dbReference type="InterPro" id="IPR009071">
    <property type="entry name" value="HMG_box_dom"/>
</dbReference>
<feature type="domain" description="HMG box" evidence="4">
    <location>
        <begin position="258"/>
        <end position="324"/>
    </location>
</feature>
<proteinExistence type="predicted"/>
<keyword evidence="6" id="KW-1185">Reference proteome</keyword>
<feature type="DNA-binding region" description="HMG box" evidence="2">
    <location>
        <begin position="258"/>
        <end position="324"/>
    </location>
</feature>
<evidence type="ECO:0000256" key="2">
    <source>
        <dbReference type="PROSITE-ProRule" id="PRU00267"/>
    </source>
</evidence>
<dbReference type="PANTHER" id="PTHR48112">
    <property type="entry name" value="HIGH MOBILITY GROUP PROTEIN DSP1"/>
    <property type="match status" value="1"/>
</dbReference>
<dbReference type="Pfam" id="PF00505">
    <property type="entry name" value="HMG_box"/>
    <property type="match status" value="1"/>
</dbReference>
<sequence length="338" mass="37652">MALSHQSVSGLSHLRATRLSCAHSWSRVTFFNNLGYLSSLLQCNASTSTRGQLLSRSYATKPGKPKAHTGRPAASKRKPAAARPDAAAGVPKKAPSKKTATRKKPARKAKSKPSPKPKPQGKRKSLTDKQKAAKEKKDAGKKKKDLRKIALLDPPKQLPSTAFIVLSTETSSKGMPVSQHSKELSAQYKSLSPEEMERLNHVANENKAKNEAAFKKWLGEHSPVEIKAANIARSQLRRQAKKEGSKKTYPHIQDERIVKRPQPPYTYFVMERFASGDMKNMKIGEYAALIGREWRALSAEEKKPYEDRAARDKARYTEEYTTVYGTAPQFQKQAKNTA</sequence>
<dbReference type="GO" id="GO:0003677">
    <property type="term" value="F:DNA binding"/>
    <property type="evidence" value="ECO:0007669"/>
    <property type="project" value="UniProtKB-UniRule"/>
</dbReference>
<dbReference type="AlphaFoldDB" id="A0A8H7ANQ7"/>
<accession>A0A8H7ANQ7</accession>
<evidence type="ECO:0000313" key="6">
    <source>
        <dbReference type="Proteomes" id="UP000606974"/>
    </source>
</evidence>
<comment type="caution">
    <text evidence="5">The sequence shown here is derived from an EMBL/GenBank/DDBJ whole genome shotgun (WGS) entry which is preliminary data.</text>
</comment>
<keyword evidence="2" id="KW-0539">Nucleus</keyword>
<dbReference type="PROSITE" id="PS50118">
    <property type="entry name" value="HMG_BOX_2"/>
    <property type="match status" value="1"/>
</dbReference>
<evidence type="ECO:0000313" key="5">
    <source>
        <dbReference type="EMBL" id="KAF7512448.1"/>
    </source>
</evidence>
<feature type="compositionally biased region" description="Basic and acidic residues" evidence="3">
    <location>
        <begin position="241"/>
        <end position="256"/>
    </location>
</feature>
<organism evidence="5 6">
    <name type="scientific">Endocarpon pusillum</name>
    <dbReference type="NCBI Taxonomy" id="364733"/>
    <lineage>
        <taxon>Eukaryota</taxon>
        <taxon>Fungi</taxon>
        <taxon>Dikarya</taxon>
        <taxon>Ascomycota</taxon>
        <taxon>Pezizomycotina</taxon>
        <taxon>Eurotiomycetes</taxon>
        <taxon>Chaetothyriomycetidae</taxon>
        <taxon>Verrucariales</taxon>
        <taxon>Verrucariaceae</taxon>
        <taxon>Endocarpon</taxon>
    </lineage>
</organism>
<dbReference type="InterPro" id="IPR050342">
    <property type="entry name" value="HMGB"/>
</dbReference>
<feature type="compositionally biased region" description="Basic residues" evidence="3">
    <location>
        <begin position="94"/>
        <end position="124"/>
    </location>
</feature>
<name>A0A8H7ANQ7_9EURO</name>
<gene>
    <name evidence="5" type="ORF">GJ744_001383</name>
</gene>
<dbReference type="Proteomes" id="UP000606974">
    <property type="component" value="Unassembled WGS sequence"/>
</dbReference>
<keyword evidence="1 2" id="KW-0238">DNA-binding</keyword>
<dbReference type="GO" id="GO:0005634">
    <property type="term" value="C:nucleus"/>
    <property type="evidence" value="ECO:0007669"/>
    <property type="project" value="UniProtKB-UniRule"/>
</dbReference>
<feature type="region of interest" description="Disordered" evidence="3">
    <location>
        <begin position="236"/>
        <end position="256"/>
    </location>
</feature>
<dbReference type="CDD" id="cd00084">
    <property type="entry name" value="HMG-box_SF"/>
    <property type="match status" value="1"/>
</dbReference>
<dbReference type="PANTHER" id="PTHR48112:SF22">
    <property type="entry name" value="MITOCHONDRIAL TRANSCRIPTION FACTOR A, ISOFORM B"/>
    <property type="match status" value="1"/>
</dbReference>
<evidence type="ECO:0000256" key="3">
    <source>
        <dbReference type="SAM" id="MobiDB-lite"/>
    </source>
</evidence>
<dbReference type="InterPro" id="IPR036910">
    <property type="entry name" value="HMG_box_dom_sf"/>
</dbReference>
<evidence type="ECO:0000259" key="4">
    <source>
        <dbReference type="PROSITE" id="PS50118"/>
    </source>
</evidence>
<evidence type="ECO:0000256" key="1">
    <source>
        <dbReference type="ARBA" id="ARBA00023125"/>
    </source>
</evidence>
<feature type="compositionally biased region" description="Basic residues" evidence="3">
    <location>
        <begin position="63"/>
        <end position="80"/>
    </location>
</feature>
<dbReference type="OrthoDB" id="1919336at2759"/>
<dbReference type="SMART" id="SM00398">
    <property type="entry name" value="HMG"/>
    <property type="match status" value="2"/>
</dbReference>
<feature type="region of interest" description="Disordered" evidence="3">
    <location>
        <begin position="55"/>
        <end position="153"/>
    </location>
</feature>